<dbReference type="Proteomes" id="UP000295558">
    <property type="component" value="Unassembled WGS sequence"/>
</dbReference>
<evidence type="ECO:0000313" key="3">
    <source>
        <dbReference type="Proteomes" id="UP000295558"/>
    </source>
</evidence>
<keyword evidence="3" id="KW-1185">Reference proteome</keyword>
<evidence type="ECO:0000313" key="2">
    <source>
        <dbReference type="EMBL" id="TDR51795.1"/>
    </source>
</evidence>
<feature type="transmembrane region" description="Helical" evidence="1">
    <location>
        <begin position="110"/>
        <end position="132"/>
    </location>
</feature>
<proteinExistence type="predicted"/>
<protein>
    <submittedName>
        <fullName evidence="2">ABC-2 type transport system permease protein</fullName>
    </submittedName>
</protein>
<comment type="caution">
    <text evidence="2">The sequence shown here is derived from an EMBL/GenBank/DDBJ whole genome shotgun (WGS) entry which is preliminary data.</text>
</comment>
<name>A0A4R6ZHZ9_9LIST</name>
<feature type="transmembrane region" description="Helical" evidence="1">
    <location>
        <begin position="228"/>
        <end position="246"/>
    </location>
</feature>
<feature type="transmembrane region" description="Helical" evidence="1">
    <location>
        <begin position="279"/>
        <end position="298"/>
    </location>
</feature>
<organism evidence="2 3">
    <name type="scientific">Listeria rocourtiae</name>
    <dbReference type="NCBI Taxonomy" id="647910"/>
    <lineage>
        <taxon>Bacteria</taxon>
        <taxon>Bacillati</taxon>
        <taxon>Bacillota</taxon>
        <taxon>Bacilli</taxon>
        <taxon>Bacillales</taxon>
        <taxon>Listeriaceae</taxon>
        <taxon>Listeria</taxon>
    </lineage>
</organism>
<feature type="transmembrane region" description="Helical" evidence="1">
    <location>
        <begin position="20"/>
        <end position="40"/>
    </location>
</feature>
<accession>A0A4R6ZHZ9</accession>
<dbReference type="EMBL" id="SNZK01000011">
    <property type="protein sequence ID" value="TDR51795.1"/>
    <property type="molecule type" value="Genomic_DNA"/>
</dbReference>
<sequence length="309" mass="35270">MKNMWCSIKAQLFYQWKAKYVILLFVILVVLSIFSSYAQYHSLQQKEERFDATLAMYQKDGITLKQALVEDLEVKKAGNSEEISNILKYDYYRVIAAKVALNPLNAPNQIFTSIAILFLPIIFGIYSCHVAFFDFKYGTYKSQLLLRGHRLFFFGKLLSVVIMAVGVVLFTVFLSMVVQYLFNAVMGVKADMRVNYLAELPLQVTYQAVVLILFGLFFFLLTVASRSTLISTVVLFIYMLLVPNLGGFDLKNLMLISISKIYNTSAATMDVVSGENTNLMLGYLVVVTVFGLLTFFVYRWDKQRLCPEI</sequence>
<keyword evidence="1" id="KW-1133">Transmembrane helix</keyword>
<feature type="transmembrane region" description="Helical" evidence="1">
    <location>
        <begin position="202"/>
        <end position="221"/>
    </location>
</feature>
<keyword evidence="1" id="KW-0472">Membrane</keyword>
<dbReference type="STRING" id="1265846.PROCOU_16774"/>
<dbReference type="OrthoDB" id="2360145at2"/>
<keyword evidence="1" id="KW-0812">Transmembrane</keyword>
<reference evidence="2 3" key="1">
    <citation type="submission" date="2019-03" db="EMBL/GenBank/DDBJ databases">
        <title>Genomic Encyclopedia of Type Strains, Phase III (KMG-III): the genomes of soil and plant-associated and newly described type strains.</title>
        <authorList>
            <person name="Whitman W."/>
        </authorList>
    </citation>
    <scope>NUCLEOTIDE SEQUENCE [LARGE SCALE GENOMIC DNA]</scope>
    <source>
        <strain evidence="2 3">CECT 7972</strain>
    </source>
</reference>
<dbReference type="RefSeq" id="WP_036073919.1">
    <property type="nucleotide sequence ID" value="NZ_SNZK01000011.1"/>
</dbReference>
<gene>
    <name evidence="2" type="ORF">DFP96_111103</name>
</gene>
<evidence type="ECO:0000256" key="1">
    <source>
        <dbReference type="SAM" id="Phobius"/>
    </source>
</evidence>
<dbReference type="AlphaFoldDB" id="A0A4R6ZHZ9"/>
<feature type="transmembrane region" description="Helical" evidence="1">
    <location>
        <begin position="153"/>
        <end position="182"/>
    </location>
</feature>